<keyword evidence="1" id="KW-0472">Membrane</keyword>
<proteinExistence type="predicted"/>
<organism evidence="2 3">
    <name type="scientific">Ranatra chinensis</name>
    <dbReference type="NCBI Taxonomy" id="642074"/>
    <lineage>
        <taxon>Eukaryota</taxon>
        <taxon>Metazoa</taxon>
        <taxon>Ecdysozoa</taxon>
        <taxon>Arthropoda</taxon>
        <taxon>Hexapoda</taxon>
        <taxon>Insecta</taxon>
        <taxon>Pterygota</taxon>
        <taxon>Neoptera</taxon>
        <taxon>Paraneoptera</taxon>
        <taxon>Hemiptera</taxon>
        <taxon>Heteroptera</taxon>
        <taxon>Panheteroptera</taxon>
        <taxon>Nepomorpha</taxon>
        <taxon>Nepidae</taxon>
        <taxon>Ranatrinae</taxon>
        <taxon>Ranatra</taxon>
    </lineage>
</organism>
<feature type="transmembrane region" description="Helical" evidence="1">
    <location>
        <begin position="46"/>
        <end position="63"/>
    </location>
</feature>
<keyword evidence="3" id="KW-1185">Reference proteome</keyword>
<feature type="transmembrane region" description="Helical" evidence="1">
    <location>
        <begin position="69"/>
        <end position="86"/>
    </location>
</feature>
<evidence type="ECO:0000313" key="2">
    <source>
        <dbReference type="EMBL" id="KAL1115277.1"/>
    </source>
</evidence>
<keyword evidence="1" id="KW-0812">Transmembrane</keyword>
<gene>
    <name evidence="2" type="ORF">AAG570_007308</name>
</gene>
<name>A0ABD0XVH0_9HEMI</name>
<protein>
    <submittedName>
        <fullName evidence="2">Uncharacterized protein</fullName>
    </submittedName>
</protein>
<dbReference type="PANTHER" id="PTHR13304">
    <property type="entry name" value="GLYCOSYLPHOSPHATIDYLINOSITOL ANCHOR ATTACHMENT 1 PROTEIN"/>
    <property type="match status" value="1"/>
</dbReference>
<feature type="transmembrane region" description="Helical" evidence="1">
    <location>
        <begin position="150"/>
        <end position="170"/>
    </location>
</feature>
<evidence type="ECO:0000256" key="1">
    <source>
        <dbReference type="SAM" id="Phobius"/>
    </source>
</evidence>
<dbReference type="Pfam" id="PF04114">
    <property type="entry name" value="Gaa1"/>
    <property type="match status" value="1"/>
</dbReference>
<accession>A0ABD0XVH0</accession>
<sequence length="194" mass="21207">MASKRRNVFYQNKKQETTVIASHRANVSSICEEGLRDGCFVPDSEWILVHIGSLVHFGSLLIAVAMHNFSLAFLAGVVLTPMALALRPSRNGLLCKLLALVGHPMSLVAICVGAAALFHFPSDEFLTRTSTGIKQALVLGVVDSMVYGSWTLNVGLLFYLPNWLMFWIVAHARSSCLDSKPTEDEEASAAKKED</sequence>
<dbReference type="AlphaFoldDB" id="A0ABD0XVH0"/>
<keyword evidence="1" id="KW-1133">Transmembrane helix</keyword>
<reference evidence="2 3" key="1">
    <citation type="submission" date="2024-07" db="EMBL/GenBank/DDBJ databases">
        <title>Chromosome-level genome assembly of the water stick insect Ranatra chinensis (Heteroptera: Nepidae).</title>
        <authorList>
            <person name="Liu X."/>
        </authorList>
    </citation>
    <scope>NUCLEOTIDE SEQUENCE [LARGE SCALE GENOMIC DNA]</scope>
    <source>
        <strain evidence="2">Cailab_2021Rc</strain>
        <tissue evidence="2">Muscle</tissue>
    </source>
</reference>
<evidence type="ECO:0000313" key="3">
    <source>
        <dbReference type="Proteomes" id="UP001558652"/>
    </source>
</evidence>
<comment type="caution">
    <text evidence="2">The sequence shown here is derived from an EMBL/GenBank/DDBJ whole genome shotgun (WGS) entry which is preliminary data.</text>
</comment>
<dbReference type="Proteomes" id="UP001558652">
    <property type="component" value="Unassembled WGS sequence"/>
</dbReference>
<dbReference type="PANTHER" id="PTHR13304:SF0">
    <property type="entry name" value="GLYCOSYLPHOSPHATIDYLINOSITOL ANCHOR ATTACHMENT 1 PROTEIN"/>
    <property type="match status" value="1"/>
</dbReference>
<dbReference type="EMBL" id="JBFDAA010000020">
    <property type="protein sequence ID" value="KAL1115277.1"/>
    <property type="molecule type" value="Genomic_DNA"/>
</dbReference>
<dbReference type="InterPro" id="IPR007246">
    <property type="entry name" value="Gaa1"/>
</dbReference>
<feature type="transmembrane region" description="Helical" evidence="1">
    <location>
        <begin position="98"/>
        <end position="120"/>
    </location>
</feature>